<dbReference type="EMBL" id="BK016081">
    <property type="protein sequence ID" value="DAF93264.1"/>
    <property type="molecule type" value="Genomic_DNA"/>
</dbReference>
<protein>
    <submittedName>
        <fullName evidence="2">Minor capsid protein</fullName>
    </submittedName>
</protein>
<organism evidence="2">
    <name type="scientific">Phage sp. ctR9T2</name>
    <dbReference type="NCBI Taxonomy" id="2825795"/>
    <lineage>
        <taxon>Viruses</taxon>
    </lineage>
</organism>
<name>A0A8S5UFL4_9VIRU</name>
<accession>A0A8S5UFL4</accession>
<proteinExistence type="predicted"/>
<sequence>MNSRDYWQKRSEDRFLKAEADIVEAQKTLAQSFERARREIQSQIDAFYGRYARNNAVSLSEAQKALSLAELRDFKDDLAAFRKLALDSMSTFNLELENLSAQARVTRLQALKCRMDAVVERLYISQRELIGGTAVEVYSDQYHRTLFDVDQYTGFHAEFARINDAAVKRLLDYPFDGLMFSTRLWRQSEDLKPQIQQLVNRMFVTGKPPQDFADELAARFGVKAKEAYRLLYTEGAFVAEQATLDAYREDEIGRYQYTAALDAKTCETCGELDGKEFAVKDAKPGINYPPMHPWCRCTTVPVVEGVGQEGERFARDGDGNAIEVPSGMTYRQWKEKFIDAGARDGIIEVEEKLGKISQDEGRLLRGKKETAIVYGPDGSTLFVKKGGERSVRFTRREIDLMRGGILTHNHPEDTSFSPADINTLRVSGLAEMRAVTSGGVYRMRPPVHWDTAFNTREKIEAEYARLEQLIEPKVWARCEAGEISVAEYNRIYQHQVVSALAEAFGLEYSFEEN</sequence>
<feature type="domain" description="Phage head morphogenesis" evidence="1">
    <location>
        <begin position="194"/>
        <end position="299"/>
    </location>
</feature>
<evidence type="ECO:0000313" key="2">
    <source>
        <dbReference type="EMBL" id="DAF93264.1"/>
    </source>
</evidence>
<dbReference type="NCBIfam" id="TIGR01641">
    <property type="entry name" value="phageSPP1_gp7"/>
    <property type="match status" value="1"/>
</dbReference>
<dbReference type="InterPro" id="IPR006528">
    <property type="entry name" value="Phage_head_morphogenesis_dom"/>
</dbReference>
<evidence type="ECO:0000259" key="1">
    <source>
        <dbReference type="Pfam" id="PF04233"/>
    </source>
</evidence>
<dbReference type="Pfam" id="PF04233">
    <property type="entry name" value="Phage_Mu_F"/>
    <property type="match status" value="1"/>
</dbReference>
<reference evidence="2" key="1">
    <citation type="journal article" date="2021" name="Proc. Natl. Acad. Sci. U.S.A.">
        <title>A Catalog of Tens of Thousands of Viruses from Human Metagenomes Reveals Hidden Associations with Chronic Diseases.</title>
        <authorList>
            <person name="Tisza M.J."/>
            <person name="Buck C.B."/>
        </authorList>
    </citation>
    <scope>NUCLEOTIDE SEQUENCE</scope>
    <source>
        <strain evidence="2">CtR9T2</strain>
    </source>
</reference>